<sequence>MSTKFNFIHFPLELRLHIYRDYFQLDGGYVYDAKSDKLKTSDNQSIDLSLMFTCRTIANETRNLPLSLNAVTFSTLYREDWRRLAGCFNVVATFYRHLEGDLVLHLAEFMTPEMYEQYALKYPDFANQLEEVSRNHRLNWVHYNNRRANEVMAAESGSVDERFLDHYVNLHLDQRRHHWSDGFSRAHRKRDSYSHPSNTWFGSDSVVQDALSYCLRLIADKQPVRFANHLRAIFPHWTGPNIVQDFLSLRFDNWAIPSESDVKNAIRLFDIDGIWGYPDKWHYEGPPPSPDEPWEHSSDEDDSVSGSHNDQDDEDEYGSDTDVYIPSGLHCREKIRFSAAANAIRFLKRIPGQRIWLKHLVLHENFDSVNDPHTHARGLAPFVQENPSLQILRRVSLLDCIIGISLMPSLLMRILQRGERINLQPQWIRYSLSRNIGYWIGDALVVKDVGIPAKSFTLLLQAGSHQDFCTDLLQRIVQRDVAWYRLYNLRLARGTFHHDAGSSYAIPRRMMRDEDVEAIDKLLNQTSEVLSADFNTGISLDAQALARQTEHLDGYDWFLKWQLLDGSLAQEIPPQLNYDRLADIIELRTDDGQLVANPQST</sequence>
<organism evidence="2 3">
    <name type="scientific">Fusarium phyllophilum</name>
    <dbReference type="NCBI Taxonomy" id="47803"/>
    <lineage>
        <taxon>Eukaryota</taxon>
        <taxon>Fungi</taxon>
        <taxon>Dikarya</taxon>
        <taxon>Ascomycota</taxon>
        <taxon>Pezizomycotina</taxon>
        <taxon>Sordariomycetes</taxon>
        <taxon>Hypocreomycetidae</taxon>
        <taxon>Hypocreales</taxon>
        <taxon>Nectriaceae</taxon>
        <taxon>Fusarium</taxon>
        <taxon>Fusarium fujikuroi species complex</taxon>
    </lineage>
</organism>
<reference evidence="2 3" key="1">
    <citation type="submission" date="2020-05" db="EMBL/GenBank/DDBJ databases">
        <title>Identification and distribution of gene clusters putatively required for synthesis of sphingolipid metabolism inhibitors in phylogenetically diverse species of the filamentous fungus Fusarium.</title>
        <authorList>
            <person name="Kim H.-S."/>
            <person name="Busman M."/>
            <person name="Brown D.W."/>
            <person name="Divon H."/>
            <person name="Uhlig S."/>
            <person name="Proctor R.H."/>
        </authorList>
    </citation>
    <scope>NUCLEOTIDE SEQUENCE [LARGE SCALE GENOMIC DNA]</scope>
    <source>
        <strain evidence="2 3">NRRL 13617</strain>
    </source>
</reference>
<keyword evidence="3" id="KW-1185">Reference proteome</keyword>
<accession>A0A8H5MWY0</accession>
<dbReference type="EMBL" id="JAAOAQ010000506">
    <property type="protein sequence ID" value="KAF5543877.1"/>
    <property type="molecule type" value="Genomic_DNA"/>
</dbReference>
<proteinExistence type="predicted"/>
<gene>
    <name evidence="2" type="ORF">FPHYL_11160</name>
</gene>
<evidence type="ECO:0000256" key="1">
    <source>
        <dbReference type="SAM" id="MobiDB-lite"/>
    </source>
</evidence>
<feature type="region of interest" description="Disordered" evidence="1">
    <location>
        <begin position="285"/>
        <end position="319"/>
    </location>
</feature>
<evidence type="ECO:0000313" key="3">
    <source>
        <dbReference type="Proteomes" id="UP000582016"/>
    </source>
</evidence>
<dbReference type="Proteomes" id="UP000582016">
    <property type="component" value="Unassembled WGS sequence"/>
</dbReference>
<dbReference type="AlphaFoldDB" id="A0A8H5MWY0"/>
<name>A0A8H5MWY0_9HYPO</name>
<comment type="caution">
    <text evidence="2">The sequence shown here is derived from an EMBL/GenBank/DDBJ whole genome shotgun (WGS) entry which is preliminary data.</text>
</comment>
<protein>
    <submittedName>
        <fullName evidence="2">Uncharacterized protein</fullName>
    </submittedName>
</protein>
<dbReference type="OrthoDB" id="5062850at2759"/>
<evidence type="ECO:0000313" key="2">
    <source>
        <dbReference type="EMBL" id="KAF5543877.1"/>
    </source>
</evidence>